<dbReference type="Gene3D" id="3.40.30.10">
    <property type="entry name" value="Glutaredoxin"/>
    <property type="match status" value="1"/>
</dbReference>
<gene>
    <name evidence="1" type="primary">arsD</name>
    <name evidence="1" type="ORF">WY13_01168</name>
</gene>
<evidence type="ECO:0000313" key="2">
    <source>
        <dbReference type="Proteomes" id="UP000077407"/>
    </source>
</evidence>
<dbReference type="EMBL" id="LITT01000011">
    <property type="protein sequence ID" value="OAA90265.1"/>
    <property type="molecule type" value="Genomic_DNA"/>
</dbReference>
<dbReference type="Proteomes" id="UP000077407">
    <property type="component" value="Unassembled WGS sequence"/>
</dbReference>
<dbReference type="RefSeq" id="WP_063554731.1">
    <property type="nucleotide sequence ID" value="NZ_LITT01000011.1"/>
</dbReference>
<dbReference type="AlphaFoldDB" id="A0A162J4Q1"/>
<proteinExistence type="predicted"/>
<name>A0A162J4Q1_9CLOT</name>
<dbReference type="GO" id="GO:0045892">
    <property type="term" value="P:negative regulation of DNA-templated transcription"/>
    <property type="evidence" value="ECO:0007669"/>
    <property type="project" value="InterPro"/>
</dbReference>
<dbReference type="PATRIC" id="fig|1538.10.peg.67"/>
<dbReference type="GO" id="GO:0003677">
    <property type="term" value="F:DNA binding"/>
    <property type="evidence" value="ECO:0007669"/>
    <property type="project" value="InterPro"/>
</dbReference>
<sequence>MSKIEIFDPAMCCSTGVCGPSINKELLRVAAVINNMVKKGANVVRHNLSSEPQVFIDNKKINEYLNSNGADILPITLVDGEVKKIKEYPTNEEFSEWSGLSKKEISNVAIKKPTKSCGCNHKGCC</sequence>
<dbReference type="NCBIfam" id="NF033727">
    <property type="entry name" value="chaperon_ArsD"/>
    <property type="match status" value="1"/>
</dbReference>
<protein>
    <submittedName>
        <fullName evidence="1">Arsenical resistance operon trans-acting repressor ArsD</fullName>
    </submittedName>
</protein>
<accession>A0A162J4Q1</accession>
<comment type="caution">
    <text evidence="1">The sequence shown here is derived from an EMBL/GenBank/DDBJ whole genome shotgun (WGS) entry which is preliminary data.</text>
</comment>
<reference evidence="1 2" key="1">
    <citation type="journal article" date="2015" name="Biotechnol. Bioeng.">
        <title>Genome sequence and phenotypic characterization of Caulobacter segnis.</title>
        <authorList>
            <person name="Patel S."/>
            <person name="Fletcher B."/>
            <person name="Scott D.C."/>
            <person name="Ely B."/>
        </authorList>
    </citation>
    <scope>NUCLEOTIDE SEQUENCE [LARGE SCALE GENOMIC DNA]</scope>
    <source>
        <strain evidence="1 2">ERI-2</strain>
    </source>
</reference>
<dbReference type="OrthoDB" id="9801358at2"/>
<evidence type="ECO:0000313" key="1">
    <source>
        <dbReference type="EMBL" id="OAA90265.1"/>
    </source>
</evidence>
<dbReference type="InterPro" id="IPR010712">
    <property type="entry name" value="Arsenical-R_ArsD"/>
</dbReference>
<dbReference type="GO" id="GO:0046685">
    <property type="term" value="P:response to arsenic-containing substance"/>
    <property type="evidence" value="ECO:0007669"/>
    <property type="project" value="InterPro"/>
</dbReference>
<organism evidence="1 2">
    <name type="scientific">Clostridium ljungdahlii</name>
    <dbReference type="NCBI Taxonomy" id="1538"/>
    <lineage>
        <taxon>Bacteria</taxon>
        <taxon>Bacillati</taxon>
        <taxon>Bacillota</taxon>
        <taxon>Clostridia</taxon>
        <taxon>Eubacteriales</taxon>
        <taxon>Clostridiaceae</taxon>
        <taxon>Clostridium</taxon>
    </lineage>
</organism>
<dbReference type="Pfam" id="PF06953">
    <property type="entry name" value="ArsD"/>
    <property type="match status" value="1"/>
</dbReference>